<dbReference type="AlphaFoldDB" id="A0A2K8SWS8"/>
<protein>
    <submittedName>
        <fullName evidence="1">Uncharacterized protein</fullName>
    </submittedName>
</protein>
<gene>
    <name evidence="1" type="ORF">COO91_05879</name>
</gene>
<dbReference type="KEGG" id="nfl:COO91_05879"/>
<dbReference type="Proteomes" id="UP000232003">
    <property type="component" value="Chromosome"/>
</dbReference>
<accession>A0A2K8SWS8</accession>
<proteinExistence type="predicted"/>
<dbReference type="EMBL" id="CP024785">
    <property type="protein sequence ID" value="AUB39882.1"/>
    <property type="molecule type" value="Genomic_DNA"/>
</dbReference>
<evidence type="ECO:0000313" key="2">
    <source>
        <dbReference type="Proteomes" id="UP000232003"/>
    </source>
</evidence>
<reference evidence="1 2" key="1">
    <citation type="submission" date="2017-11" db="EMBL/GenBank/DDBJ databases">
        <title>Complete genome of a free-living desiccation-tolerant cyanobacterium and its photosynthetic adaptation to extreme terrestrial habitat.</title>
        <authorList>
            <person name="Shang J."/>
        </authorList>
    </citation>
    <scope>NUCLEOTIDE SEQUENCE [LARGE SCALE GENOMIC DNA]</scope>
    <source>
        <strain evidence="1 2">CCNUN1</strain>
    </source>
</reference>
<evidence type="ECO:0000313" key="1">
    <source>
        <dbReference type="EMBL" id="AUB39882.1"/>
    </source>
</evidence>
<keyword evidence="2" id="KW-1185">Reference proteome</keyword>
<name>A0A2K8SWS8_9NOSO</name>
<organism evidence="1 2">
    <name type="scientific">Nostoc flagelliforme CCNUN1</name>
    <dbReference type="NCBI Taxonomy" id="2038116"/>
    <lineage>
        <taxon>Bacteria</taxon>
        <taxon>Bacillati</taxon>
        <taxon>Cyanobacteriota</taxon>
        <taxon>Cyanophyceae</taxon>
        <taxon>Nostocales</taxon>
        <taxon>Nostocaceae</taxon>
        <taxon>Nostoc</taxon>
    </lineage>
</organism>
<sequence length="40" mass="4080">MGIGNWALGIGHWELGIGNWALGIGLSYSSAPPASPAPFL</sequence>